<dbReference type="EMBL" id="UOEE01000029">
    <property type="protein sequence ID" value="VAV87148.1"/>
    <property type="molecule type" value="Genomic_DNA"/>
</dbReference>
<accession>A0A3B0RGA3</accession>
<evidence type="ECO:0000256" key="1">
    <source>
        <dbReference type="SAM" id="Phobius"/>
    </source>
</evidence>
<dbReference type="AlphaFoldDB" id="A0A3B0RGA3"/>
<name>A0A3B0RGA3_9ZZZZ</name>
<sequence>MTVFYTYIWLGISILLIGFAVWRDGKPRQNGKIYWFSWKPVILIGAVVVIVLVTHLLNAYGVETGQGRRRF</sequence>
<keyword evidence="1" id="KW-0472">Membrane</keyword>
<feature type="transmembrane region" description="Helical" evidence="1">
    <location>
        <begin position="6"/>
        <end position="22"/>
    </location>
</feature>
<keyword evidence="1" id="KW-1133">Transmembrane helix</keyword>
<organism evidence="2">
    <name type="scientific">hydrothermal vent metagenome</name>
    <dbReference type="NCBI Taxonomy" id="652676"/>
    <lineage>
        <taxon>unclassified sequences</taxon>
        <taxon>metagenomes</taxon>
        <taxon>ecological metagenomes</taxon>
    </lineage>
</organism>
<keyword evidence="1" id="KW-0812">Transmembrane</keyword>
<evidence type="ECO:0000313" key="2">
    <source>
        <dbReference type="EMBL" id="VAV87148.1"/>
    </source>
</evidence>
<gene>
    <name evidence="2" type="ORF">MNBD_ALPHA06-952</name>
</gene>
<reference evidence="2" key="1">
    <citation type="submission" date="2018-06" db="EMBL/GenBank/DDBJ databases">
        <authorList>
            <person name="Zhirakovskaya E."/>
        </authorList>
    </citation>
    <scope>NUCLEOTIDE SEQUENCE</scope>
</reference>
<feature type="transmembrane region" description="Helical" evidence="1">
    <location>
        <begin position="34"/>
        <end position="57"/>
    </location>
</feature>
<protein>
    <submittedName>
        <fullName evidence="2">Uncharacterized protein</fullName>
    </submittedName>
</protein>
<proteinExistence type="predicted"/>